<dbReference type="GO" id="GO:0003697">
    <property type="term" value="F:single-stranded DNA binding"/>
    <property type="evidence" value="ECO:0007669"/>
    <property type="project" value="InterPro"/>
</dbReference>
<dbReference type="EMBL" id="AWXZ01000029">
    <property type="protein sequence ID" value="ESR24757.1"/>
    <property type="molecule type" value="Genomic_DNA"/>
</dbReference>
<evidence type="ECO:0000256" key="7">
    <source>
        <dbReference type="ARBA" id="ARBA00023239"/>
    </source>
</evidence>
<comment type="similarity">
    <text evidence="1 8">Belongs to the SOS response-associated peptidase family.</text>
</comment>
<accession>V4QYC3</accession>
<keyword evidence="11" id="KW-1185">Reference proteome</keyword>
<evidence type="ECO:0000256" key="9">
    <source>
        <dbReference type="SAM" id="MobiDB-lite"/>
    </source>
</evidence>
<evidence type="ECO:0000256" key="8">
    <source>
        <dbReference type="RuleBase" id="RU364100"/>
    </source>
</evidence>
<dbReference type="AlphaFoldDB" id="V4QYC3"/>
<evidence type="ECO:0000256" key="1">
    <source>
        <dbReference type="ARBA" id="ARBA00008136"/>
    </source>
</evidence>
<sequence>MCGRYSLTLPPEAVRRFFAFREQPNFPPRYNIAPTQPIPVVRLDHQGRSFILMRWGLLPSWLEKPGGFPTLCNARAESVAEKAAFRNAFRRRRCLIPADGFYEWRKVGKGPKVPHFIHRADRGPFAFAGVWETWIEPEGGEIDTAAILTTTANDTLRPLHDRMPVVLQPEDWDRWLAQDADRTDHVRDLLRPAPNEFFVAEPISTRVNAVANDDAAIQEPVAEDALPAATPDGSGSEPGPRQMDLF</sequence>
<dbReference type="Proteomes" id="UP000017819">
    <property type="component" value="Unassembled WGS sequence"/>
</dbReference>
<comment type="caution">
    <text evidence="10">The sequence shown here is derived from an EMBL/GenBank/DDBJ whole genome shotgun (WGS) entry which is preliminary data.</text>
</comment>
<name>V4QYC3_9HYPH</name>
<dbReference type="PATRIC" id="fig|631454.5.peg.2049"/>
<dbReference type="GO" id="GO:0006508">
    <property type="term" value="P:proteolysis"/>
    <property type="evidence" value="ECO:0007669"/>
    <property type="project" value="UniProtKB-KW"/>
</dbReference>
<keyword evidence="6" id="KW-0238">DNA-binding</keyword>
<dbReference type="SUPFAM" id="SSF143081">
    <property type="entry name" value="BB1717-like"/>
    <property type="match status" value="1"/>
</dbReference>
<dbReference type="GO" id="GO:0008233">
    <property type="term" value="F:peptidase activity"/>
    <property type="evidence" value="ECO:0007669"/>
    <property type="project" value="UniProtKB-KW"/>
</dbReference>
<keyword evidence="7" id="KW-0456">Lyase</keyword>
<keyword evidence="5" id="KW-0190">Covalent protein-DNA linkage</keyword>
<dbReference type="RefSeq" id="WP_023432210.1">
    <property type="nucleotide sequence ID" value="NZ_AWXZ01000029.1"/>
</dbReference>
<reference evidence="10 11" key="1">
    <citation type="journal article" date="2014" name="Genome Announc.">
        <title>Draft Genome Sequence of Lutibaculum baratangense Strain AMV1T, Isolated from a Mud Volcano in Andamans, India.</title>
        <authorList>
            <person name="Singh A."/>
            <person name="Sreenivas A."/>
            <person name="Sathyanarayana Reddy G."/>
            <person name="Pinnaka A.K."/>
            <person name="Shivaji S."/>
        </authorList>
    </citation>
    <scope>NUCLEOTIDE SEQUENCE [LARGE SCALE GENOMIC DNA]</scope>
    <source>
        <strain evidence="10 11">AMV1</strain>
    </source>
</reference>
<evidence type="ECO:0000256" key="3">
    <source>
        <dbReference type="ARBA" id="ARBA00022763"/>
    </source>
</evidence>
<dbReference type="GO" id="GO:0106300">
    <property type="term" value="P:protein-DNA covalent cross-linking repair"/>
    <property type="evidence" value="ECO:0007669"/>
    <property type="project" value="InterPro"/>
</dbReference>
<protein>
    <recommendedName>
        <fullName evidence="8">Abasic site processing protein</fullName>
        <ecNumber evidence="8">3.4.-.-</ecNumber>
    </recommendedName>
</protein>
<keyword evidence="2 8" id="KW-0645">Protease</keyword>
<dbReference type="OrthoDB" id="9782620at2"/>
<evidence type="ECO:0000256" key="5">
    <source>
        <dbReference type="ARBA" id="ARBA00023124"/>
    </source>
</evidence>
<organism evidence="10 11">
    <name type="scientific">Lutibaculum baratangense AMV1</name>
    <dbReference type="NCBI Taxonomy" id="631454"/>
    <lineage>
        <taxon>Bacteria</taxon>
        <taxon>Pseudomonadati</taxon>
        <taxon>Pseudomonadota</taxon>
        <taxon>Alphaproteobacteria</taxon>
        <taxon>Hyphomicrobiales</taxon>
        <taxon>Tepidamorphaceae</taxon>
        <taxon>Lutibaculum</taxon>
    </lineage>
</organism>
<evidence type="ECO:0000256" key="6">
    <source>
        <dbReference type="ARBA" id="ARBA00023125"/>
    </source>
</evidence>
<evidence type="ECO:0000256" key="2">
    <source>
        <dbReference type="ARBA" id="ARBA00022670"/>
    </source>
</evidence>
<dbReference type="Pfam" id="PF02586">
    <property type="entry name" value="SRAP"/>
    <property type="match status" value="1"/>
</dbReference>
<evidence type="ECO:0000313" key="10">
    <source>
        <dbReference type="EMBL" id="ESR24757.1"/>
    </source>
</evidence>
<dbReference type="InterPro" id="IPR036590">
    <property type="entry name" value="SRAP-like"/>
</dbReference>
<gene>
    <name evidence="10" type="ORF">N177_2080</name>
</gene>
<dbReference type="EC" id="3.4.-.-" evidence="8"/>
<keyword evidence="3" id="KW-0227">DNA damage</keyword>
<dbReference type="eggNOG" id="COG2135">
    <property type="taxonomic scope" value="Bacteria"/>
</dbReference>
<keyword evidence="4 8" id="KW-0378">Hydrolase</keyword>
<dbReference type="Gene3D" id="3.90.1680.10">
    <property type="entry name" value="SOS response associated peptidase-like"/>
    <property type="match status" value="1"/>
</dbReference>
<feature type="region of interest" description="Disordered" evidence="9">
    <location>
        <begin position="214"/>
        <end position="246"/>
    </location>
</feature>
<dbReference type="STRING" id="631454.N177_2080"/>
<proteinExistence type="inferred from homology"/>
<evidence type="ECO:0000313" key="11">
    <source>
        <dbReference type="Proteomes" id="UP000017819"/>
    </source>
</evidence>
<dbReference type="GO" id="GO:0016829">
    <property type="term" value="F:lyase activity"/>
    <property type="evidence" value="ECO:0007669"/>
    <property type="project" value="UniProtKB-KW"/>
</dbReference>
<dbReference type="PANTHER" id="PTHR13604">
    <property type="entry name" value="DC12-RELATED"/>
    <property type="match status" value="1"/>
</dbReference>
<dbReference type="InterPro" id="IPR003738">
    <property type="entry name" value="SRAP"/>
</dbReference>
<evidence type="ECO:0000256" key="4">
    <source>
        <dbReference type="ARBA" id="ARBA00022801"/>
    </source>
</evidence>
<dbReference type="PANTHER" id="PTHR13604:SF0">
    <property type="entry name" value="ABASIC SITE PROCESSING PROTEIN HMCES"/>
    <property type="match status" value="1"/>
</dbReference>